<feature type="region of interest" description="Disordered" evidence="1">
    <location>
        <begin position="547"/>
        <end position="600"/>
    </location>
</feature>
<accession>A0ABM1VXR2</accession>
<feature type="compositionally biased region" description="Low complexity" evidence="1">
    <location>
        <begin position="496"/>
        <end position="509"/>
    </location>
</feature>
<reference evidence="3" key="1">
    <citation type="submission" date="2025-08" db="UniProtKB">
        <authorList>
            <consortium name="RefSeq"/>
        </authorList>
    </citation>
    <scope>IDENTIFICATION</scope>
</reference>
<evidence type="ECO:0000313" key="3">
    <source>
        <dbReference type="RefSeq" id="XP_035827205.1"/>
    </source>
</evidence>
<proteinExistence type="predicted"/>
<feature type="compositionally biased region" description="Polar residues" evidence="1">
    <location>
        <begin position="70"/>
        <end position="79"/>
    </location>
</feature>
<feature type="region of interest" description="Disordered" evidence="1">
    <location>
        <begin position="301"/>
        <end position="357"/>
    </location>
</feature>
<feature type="region of interest" description="Disordered" evidence="1">
    <location>
        <begin position="381"/>
        <end position="423"/>
    </location>
</feature>
<sequence length="600" mass="66906">MPTTIKVVLPATQAEDTSSVTEDLFESSSSTAPTDIQSVDELDRPDMGGLSLSLGSPQNNMKVNDERSNSLRPTKVNNNLHHHRFSHRRKHRHRENKNLNNNSSNNCGSDAIQEEQQRRTLQQTQLQMSDDYGPNKPVQAKTSNQRPHRRPASAAARLGSHPGEALAQSMDAHDTQQLSITDTYDVDLEYHDIMLKALRSYTQHRHIEQRGGGGSKARAVGNMQKLKTRVQNLQNLLSQPSSVVETEGELRCILDNNGVLDENGNNLSEDTFLDHSDPPKTFKLAQCRLQYHDEEAWAERRKSLNSNSKTTEHKPVSRAPPGTVLLYPPATSDGIKADSSGHVFRPPPSKREQKRPWTALPCKFSDYITRSPNLSHQYSALSENNQRNPRRQHSDVTEKHSSIPNTDKDKEVRGHPNESSKLNVLTLRLRAAKMSGQPIPRSVAYQRRNQTTHSWYDTGHMMSQSLPSGGFLHRQYTSSASSTPRSSRDATSEKGSPVVKSASARPSSSYSYDGGFFVGAHAGQAEYFVIHPDWVSEAMTIKKLSIGSKKGPSGAGAHMPKARARSWQGRRCMSAPPSKLRNPITWDHSDPVDIPRPKKK</sequence>
<dbReference type="Proteomes" id="UP000694888">
    <property type="component" value="Unplaced"/>
</dbReference>
<evidence type="ECO:0000256" key="1">
    <source>
        <dbReference type="SAM" id="MobiDB-lite"/>
    </source>
</evidence>
<name>A0ABM1VXR2_APLCA</name>
<feature type="compositionally biased region" description="Basic residues" evidence="1">
    <location>
        <begin position="80"/>
        <end position="95"/>
    </location>
</feature>
<gene>
    <name evidence="3" type="primary">LOC106012541</name>
</gene>
<feature type="compositionally biased region" description="Polar residues" evidence="1">
    <location>
        <begin position="53"/>
        <end position="62"/>
    </location>
</feature>
<dbReference type="RefSeq" id="XP_035827205.1">
    <property type="nucleotide sequence ID" value="XM_035971312.1"/>
</dbReference>
<feature type="compositionally biased region" description="Polar residues" evidence="1">
    <location>
        <begin position="14"/>
        <end position="37"/>
    </location>
</feature>
<keyword evidence="2" id="KW-1185">Reference proteome</keyword>
<feature type="compositionally biased region" description="Basic and acidic residues" evidence="1">
    <location>
        <begin position="392"/>
        <end position="418"/>
    </location>
</feature>
<protein>
    <submittedName>
        <fullName evidence="3">Uncharacterized protein LOC106012541</fullName>
    </submittedName>
</protein>
<feature type="region of interest" description="Disordered" evidence="1">
    <location>
        <begin position="466"/>
        <end position="509"/>
    </location>
</feature>
<organism evidence="2 3">
    <name type="scientific">Aplysia californica</name>
    <name type="common">California sea hare</name>
    <dbReference type="NCBI Taxonomy" id="6500"/>
    <lineage>
        <taxon>Eukaryota</taxon>
        <taxon>Metazoa</taxon>
        <taxon>Spiralia</taxon>
        <taxon>Lophotrochozoa</taxon>
        <taxon>Mollusca</taxon>
        <taxon>Gastropoda</taxon>
        <taxon>Heterobranchia</taxon>
        <taxon>Euthyneura</taxon>
        <taxon>Tectipleura</taxon>
        <taxon>Aplysiida</taxon>
        <taxon>Aplysioidea</taxon>
        <taxon>Aplysiidae</taxon>
        <taxon>Aplysia</taxon>
    </lineage>
</organism>
<feature type="compositionally biased region" description="Basic and acidic residues" evidence="1">
    <location>
        <begin position="587"/>
        <end position="600"/>
    </location>
</feature>
<feature type="region of interest" description="Disordered" evidence="1">
    <location>
        <begin position="1"/>
        <end position="161"/>
    </location>
</feature>
<dbReference type="GeneID" id="106012541"/>
<evidence type="ECO:0000313" key="2">
    <source>
        <dbReference type="Proteomes" id="UP000694888"/>
    </source>
</evidence>